<dbReference type="SUPFAM" id="SSF46689">
    <property type="entry name" value="Homeodomain-like"/>
    <property type="match status" value="1"/>
</dbReference>
<dbReference type="EMBL" id="JBHTEY010000004">
    <property type="protein sequence ID" value="MFC7617340.1"/>
    <property type="molecule type" value="Genomic_DNA"/>
</dbReference>
<name>A0ABW2TTX9_9PSEU</name>
<dbReference type="Proteomes" id="UP001596512">
    <property type="component" value="Unassembled WGS sequence"/>
</dbReference>
<dbReference type="PANTHER" id="PTHR30055:SF175">
    <property type="entry name" value="HTH-TYPE TRANSCRIPTIONAL REPRESSOR KSTR2"/>
    <property type="match status" value="1"/>
</dbReference>
<dbReference type="PROSITE" id="PS50977">
    <property type="entry name" value="HTH_TETR_2"/>
    <property type="match status" value="1"/>
</dbReference>
<feature type="region of interest" description="Disordered" evidence="6">
    <location>
        <begin position="183"/>
        <end position="203"/>
    </location>
</feature>
<dbReference type="InterPro" id="IPR001647">
    <property type="entry name" value="HTH_TetR"/>
</dbReference>
<keyword evidence="2" id="KW-0805">Transcription regulation</keyword>
<protein>
    <submittedName>
        <fullName evidence="8">TetR/AcrR family transcriptional regulator</fullName>
    </submittedName>
</protein>
<evidence type="ECO:0000313" key="8">
    <source>
        <dbReference type="EMBL" id="MFC7617340.1"/>
    </source>
</evidence>
<dbReference type="InterPro" id="IPR050109">
    <property type="entry name" value="HTH-type_TetR-like_transc_reg"/>
</dbReference>
<proteinExistence type="predicted"/>
<evidence type="ECO:0000256" key="3">
    <source>
        <dbReference type="ARBA" id="ARBA00023125"/>
    </source>
</evidence>
<evidence type="ECO:0000256" key="4">
    <source>
        <dbReference type="ARBA" id="ARBA00023163"/>
    </source>
</evidence>
<organism evidence="8 9">
    <name type="scientific">Actinokineospora soli</name>
    <dbReference type="NCBI Taxonomy" id="1048753"/>
    <lineage>
        <taxon>Bacteria</taxon>
        <taxon>Bacillati</taxon>
        <taxon>Actinomycetota</taxon>
        <taxon>Actinomycetes</taxon>
        <taxon>Pseudonocardiales</taxon>
        <taxon>Pseudonocardiaceae</taxon>
        <taxon>Actinokineospora</taxon>
    </lineage>
</organism>
<gene>
    <name evidence="8" type="ORF">ACFQV2_31885</name>
</gene>
<dbReference type="InterPro" id="IPR009057">
    <property type="entry name" value="Homeodomain-like_sf"/>
</dbReference>
<evidence type="ECO:0000256" key="1">
    <source>
        <dbReference type="ARBA" id="ARBA00022491"/>
    </source>
</evidence>
<evidence type="ECO:0000256" key="6">
    <source>
        <dbReference type="SAM" id="MobiDB-lite"/>
    </source>
</evidence>
<sequence>MDTKRRIQEAARALFAEKGVQRTSLQEIADRLGITKPALYYHFRSREDLVRSIVAPIIDDGEAFVRAQEADPASPADLLAGYFDFHYRHRNEIILVLTEYATLTELDLIETVLTWRGRLATLLVGPDADLGEATRAVVALGGLQDCTMHFAAVPADELRGPRSRRRWRRWGARACAGWRACGRRTRRRPPPAATPRRGCARTG</sequence>
<accession>A0ABW2TTX9</accession>
<reference evidence="9" key="1">
    <citation type="journal article" date="2019" name="Int. J. Syst. Evol. Microbiol.">
        <title>The Global Catalogue of Microorganisms (GCM) 10K type strain sequencing project: providing services to taxonomists for standard genome sequencing and annotation.</title>
        <authorList>
            <consortium name="The Broad Institute Genomics Platform"/>
            <consortium name="The Broad Institute Genome Sequencing Center for Infectious Disease"/>
            <person name="Wu L."/>
            <person name="Ma J."/>
        </authorList>
    </citation>
    <scope>NUCLEOTIDE SEQUENCE [LARGE SCALE GENOMIC DNA]</scope>
    <source>
        <strain evidence="9">JCM 17695</strain>
    </source>
</reference>
<feature type="compositionally biased region" description="Low complexity" evidence="6">
    <location>
        <begin position="194"/>
        <end position="203"/>
    </location>
</feature>
<dbReference type="PRINTS" id="PR00455">
    <property type="entry name" value="HTHTETR"/>
</dbReference>
<keyword evidence="9" id="KW-1185">Reference proteome</keyword>
<evidence type="ECO:0000313" key="9">
    <source>
        <dbReference type="Proteomes" id="UP001596512"/>
    </source>
</evidence>
<keyword evidence="3 5" id="KW-0238">DNA-binding</keyword>
<comment type="caution">
    <text evidence="8">The sequence shown here is derived from an EMBL/GenBank/DDBJ whole genome shotgun (WGS) entry which is preliminary data.</text>
</comment>
<dbReference type="Gene3D" id="1.10.357.10">
    <property type="entry name" value="Tetracycline Repressor, domain 2"/>
    <property type="match status" value="1"/>
</dbReference>
<keyword evidence="4" id="KW-0804">Transcription</keyword>
<feature type="domain" description="HTH tetR-type" evidence="7">
    <location>
        <begin position="1"/>
        <end position="61"/>
    </location>
</feature>
<feature type="DNA-binding region" description="H-T-H motif" evidence="5">
    <location>
        <begin position="24"/>
        <end position="43"/>
    </location>
</feature>
<evidence type="ECO:0000256" key="2">
    <source>
        <dbReference type="ARBA" id="ARBA00023015"/>
    </source>
</evidence>
<dbReference type="PANTHER" id="PTHR30055">
    <property type="entry name" value="HTH-TYPE TRANSCRIPTIONAL REGULATOR RUTR"/>
    <property type="match status" value="1"/>
</dbReference>
<keyword evidence="1" id="KW-0678">Repressor</keyword>
<evidence type="ECO:0000259" key="7">
    <source>
        <dbReference type="PROSITE" id="PS50977"/>
    </source>
</evidence>
<evidence type="ECO:0000256" key="5">
    <source>
        <dbReference type="PROSITE-ProRule" id="PRU00335"/>
    </source>
</evidence>
<dbReference type="Pfam" id="PF00440">
    <property type="entry name" value="TetR_N"/>
    <property type="match status" value="1"/>
</dbReference>